<keyword evidence="4" id="KW-1185">Reference proteome</keyword>
<evidence type="ECO:0000313" key="3">
    <source>
        <dbReference type="EMBL" id="RCH88291.1"/>
    </source>
</evidence>
<accession>A0A367JEY2</accession>
<proteinExistence type="predicted"/>
<evidence type="ECO:0000256" key="1">
    <source>
        <dbReference type="PROSITE-ProRule" id="PRU00325"/>
    </source>
</evidence>
<dbReference type="STRING" id="86630.A0A367JEY2"/>
<comment type="caution">
    <text evidence="3">The sequence shown here is derived from an EMBL/GenBank/DDBJ whole genome shotgun (WGS) entry which is preliminary data.</text>
</comment>
<dbReference type="PROSITE" id="PS50966">
    <property type="entry name" value="ZF_SWIM"/>
    <property type="match status" value="1"/>
</dbReference>
<name>A0A367JEY2_RHIAZ</name>
<dbReference type="EMBL" id="PJQL01001494">
    <property type="protein sequence ID" value="RCH88291.1"/>
    <property type="molecule type" value="Genomic_DNA"/>
</dbReference>
<dbReference type="PANTHER" id="PTHR47718">
    <property type="entry name" value="OS01G0519700 PROTEIN"/>
    <property type="match status" value="1"/>
</dbReference>
<evidence type="ECO:0000259" key="2">
    <source>
        <dbReference type="PROSITE" id="PS50966"/>
    </source>
</evidence>
<reference evidence="3 4" key="1">
    <citation type="journal article" date="2018" name="G3 (Bethesda)">
        <title>Phylogenetic and Phylogenomic Definition of Rhizopus Species.</title>
        <authorList>
            <person name="Gryganskyi A.P."/>
            <person name="Golan J."/>
            <person name="Dolatabadi S."/>
            <person name="Mondo S."/>
            <person name="Robb S."/>
            <person name="Idnurm A."/>
            <person name="Muszewska A."/>
            <person name="Steczkiewicz K."/>
            <person name="Masonjones S."/>
            <person name="Liao H.L."/>
            <person name="Gajdeczka M.T."/>
            <person name="Anike F."/>
            <person name="Vuek A."/>
            <person name="Anishchenko I.M."/>
            <person name="Voigt K."/>
            <person name="de Hoog G.S."/>
            <person name="Smith M.E."/>
            <person name="Heitman J."/>
            <person name="Vilgalys R."/>
            <person name="Stajich J.E."/>
        </authorList>
    </citation>
    <scope>NUCLEOTIDE SEQUENCE [LARGE SCALE GENOMIC DNA]</scope>
    <source>
        <strain evidence="3 4">CBS 357.93</strain>
    </source>
</reference>
<gene>
    <name evidence="3" type="ORF">CU097_007619</name>
</gene>
<sequence>MSYNNENTLTAKTFNISEDDLSQSFLSLAKIVDASGNFADRIYSTKNEVRDALNEYGETHNIIFSTKNSNAFAIHLICKHAGIYRKARIEEEEVTDIQDEIKNEGMNAKNERYKKSQKIGCTCFVKAKPNKLGQWIIHAWDVTHNHPIPRQSIYSKYRIQPEVVKAKIRDLFQLGHNPQTMKERNHWTRFNTYKILHFDNRSTNRVESPHSSMKHSIALSSNTIKIVTDKIDRWLKKRDDKRQYKTTIESLSYRTSGLEQSDVYQKIFGLVQRVHFFALDRVFSELEKLKESDVPVEYTETCLCPTRLNFNLPCKHVLSLHTGSIPLHIVSRRWRTDFNEGDGCKD</sequence>
<dbReference type="OrthoDB" id="2284218at2759"/>
<protein>
    <recommendedName>
        <fullName evidence="2">SWIM-type domain-containing protein</fullName>
    </recommendedName>
</protein>
<evidence type="ECO:0000313" key="4">
    <source>
        <dbReference type="Proteomes" id="UP000252139"/>
    </source>
</evidence>
<keyword evidence="1" id="KW-0862">Zinc</keyword>
<dbReference type="InterPro" id="IPR007527">
    <property type="entry name" value="Znf_SWIM"/>
</dbReference>
<keyword evidence="1" id="KW-0479">Metal-binding</keyword>
<dbReference type="GO" id="GO:0008270">
    <property type="term" value="F:zinc ion binding"/>
    <property type="evidence" value="ECO:0007669"/>
    <property type="project" value="UniProtKB-KW"/>
</dbReference>
<dbReference type="AlphaFoldDB" id="A0A367JEY2"/>
<organism evidence="3 4">
    <name type="scientific">Rhizopus azygosporus</name>
    <name type="common">Rhizopus microsporus var. azygosporus</name>
    <dbReference type="NCBI Taxonomy" id="86630"/>
    <lineage>
        <taxon>Eukaryota</taxon>
        <taxon>Fungi</taxon>
        <taxon>Fungi incertae sedis</taxon>
        <taxon>Mucoromycota</taxon>
        <taxon>Mucoromycotina</taxon>
        <taxon>Mucoromycetes</taxon>
        <taxon>Mucorales</taxon>
        <taxon>Mucorineae</taxon>
        <taxon>Rhizopodaceae</taxon>
        <taxon>Rhizopus</taxon>
    </lineage>
</organism>
<feature type="domain" description="SWIM-type" evidence="2">
    <location>
        <begin position="294"/>
        <end position="325"/>
    </location>
</feature>
<dbReference type="Proteomes" id="UP000252139">
    <property type="component" value="Unassembled WGS sequence"/>
</dbReference>
<keyword evidence="1" id="KW-0863">Zinc-finger</keyword>